<reference evidence="2 3" key="1">
    <citation type="journal article" date="2024" name="Ann. Entomol. Soc. Am.">
        <title>Genomic analyses of the southern and eastern yellowjacket wasps (Hymenoptera: Vespidae) reveal evolutionary signatures of social life.</title>
        <authorList>
            <person name="Catto M.A."/>
            <person name="Caine P.B."/>
            <person name="Orr S.E."/>
            <person name="Hunt B.G."/>
            <person name="Goodisman M.A.D."/>
        </authorList>
    </citation>
    <scope>NUCLEOTIDE SEQUENCE [LARGE SCALE GENOMIC DNA]</scope>
    <source>
        <strain evidence="2">232</strain>
        <tissue evidence="2">Head and thorax</tissue>
    </source>
</reference>
<protein>
    <submittedName>
        <fullName evidence="2">Uncharacterized protein</fullName>
    </submittedName>
</protein>
<proteinExistence type="predicted"/>
<evidence type="ECO:0000313" key="3">
    <source>
        <dbReference type="Proteomes" id="UP001607303"/>
    </source>
</evidence>
<accession>A0ABD2CJV6</accession>
<sequence length="147" mass="17327">MLWNHKGKACNKNLKFTVISLNRIRHIKSTILQLYSKRPMYTNNIAFFNISFTLSFHINYILKLLKILIDSCLAFSIYSRANTSRSNWPLNSTYVEVHVEITLRNRGRRYNIYYKTIVIVIVLFINYCLSLLFVELCNVGRIKALNL</sequence>
<comment type="caution">
    <text evidence="2">The sequence shown here is derived from an EMBL/GenBank/DDBJ whole genome shotgun (WGS) entry which is preliminary data.</text>
</comment>
<feature type="transmembrane region" description="Helical" evidence="1">
    <location>
        <begin position="112"/>
        <end position="134"/>
    </location>
</feature>
<organism evidence="2 3">
    <name type="scientific">Vespula maculifrons</name>
    <name type="common">Eastern yellow jacket</name>
    <name type="synonym">Wasp</name>
    <dbReference type="NCBI Taxonomy" id="7453"/>
    <lineage>
        <taxon>Eukaryota</taxon>
        <taxon>Metazoa</taxon>
        <taxon>Ecdysozoa</taxon>
        <taxon>Arthropoda</taxon>
        <taxon>Hexapoda</taxon>
        <taxon>Insecta</taxon>
        <taxon>Pterygota</taxon>
        <taxon>Neoptera</taxon>
        <taxon>Endopterygota</taxon>
        <taxon>Hymenoptera</taxon>
        <taxon>Apocrita</taxon>
        <taxon>Aculeata</taxon>
        <taxon>Vespoidea</taxon>
        <taxon>Vespidae</taxon>
        <taxon>Vespinae</taxon>
        <taxon>Vespula</taxon>
    </lineage>
</organism>
<keyword evidence="1" id="KW-0812">Transmembrane</keyword>
<gene>
    <name evidence="2" type="ORF">V1477_006232</name>
</gene>
<dbReference type="Proteomes" id="UP001607303">
    <property type="component" value="Unassembled WGS sequence"/>
</dbReference>
<evidence type="ECO:0000256" key="1">
    <source>
        <dbReference type="SAM" id="Phobius"/>
    </source>
</evidence>
<dbReference type="EMBL" id="JAYRBN010000043">
    <property type="protein sequence ID" value="KAL2745377.1"/>
    <property type="molecule type" value="Genomic_DNA"/>
</dbReference>
<keyword evidence="1" id="KW-1133">Transmembrane helix</keyword>
<evidence type="ECO:0000313" key="2">
    <source>
        <dbReference type="EMBL" id="KAL2745377.1"/>
    </source>
</evidence>
<name>A0ABD2CJV6_VESMC</name>
<keyword evidence="1" id="KW-0472">Membrane</keyword>
<dbReference type="AlphaFoldDB" id="A0ABD2CJV6"/>
<keyword evidence="3" id="KW-1185">Reference proteome</keyword>